<dbReference type="Proteomes" id="UP000265520">
    <property type="component" value="Unassembled WGS sequence"/>
</dbReference>
<sequence>MHIAGFCASYDALCPSRESSAYCFIPVFAIPQSVTLLPPPGPIGDSATVPAVLAAIVVGFRLMSLFTGL</sequence>
<accession>A0A392V5Z7</accession>
<keyword evidence="2" id="KW-1185">Reference proteome</keyword>
<comment type="caution">
    <text evidence="1">The sequence shown here is derived from an EMBL/GenBank/DDBJ whole genome shotgun (WGS) entry which is preliminary data.</text>
</comment>
<dbReference type="AlphaFoldDB" id="A0A392V5Z7"/>
<reference evidence="1 2" key="1">
    <citation type="journal article" date="2018" name="Front. Plant Sci.">
        <title>Red Clover (Trifolium pratense) and Zigzag Clover (T. medium) - A Picture of Genomic Similarities and Differences.</title>
        <authorList>
            <person name="Dluhosova J."/>
            <person name="Istvanek J."/>
            <person name="Nedelnik J."/>
            <person name="Repkova J."/>
        </authorList>
    </citation>
    <scope>NUCLEOTIDE SEQUENCE [LARGE SCALE GENOMIC DNA]</scope>
    <source>
        <strain evidence="2">cv. 10/8</strain>
        <tissue evidence="1">Leaf</tissue>
    </source>
</reference>
<protein>
    <submittedName>
        <fullName evidence="1">Uncharacterized protein</fullName>
    </submittedName>
</protein>
<dbReference type="EMBL" id="LXQA011073420">
    <property type="protein sequence ID" value="MCI83704.1"/>
    <property type="molecule type" value="Genomic_DNA"/>
</dbReference>
<feature type="non-terminal residue" evidence="1">
    <location>
        <position position="69"/>
    </location>
</feature>
<evidence type="ECO:0000313" key="2">
    <source>
        <dbReference type="Proteomes" id="UP000265520"/>
    </source>
</evidence>
<name>A0A392V5Z7_9FABA</name>
<evidence type="ECO:0000313" key="1">
    <source>
        <dbReference type="EMBL" id="MCI83704.1"/>
    </source>
</evidence>
<proteinExistence type="predicted"/>
<organism evidence="1 2">
    <name type="scientific">Trifolium medium</name>
    <dbReference type="NCBI Taxonomy" id="97028"/>
    <lineage>
        <taxon>Eukaryota</taxon>
        <taxon>Viridiplantae</taxon>
        <taxon>Streptophyta</taxon>
        <taxon>Embryophyta</taxon>
        <taxon>Tracheophyta</taxon>
        <taxon>Spermatophyta</taxon>
        <taxon>Magnoliopsida</taxon>
        <taxon>eudicotyledons</taxon>
        <taxon>Gunneridae</taxon>
        <taxon>Pentapetalae</taxon>
        <taxon>rosids</taxon>
        <taxon>fabids</taxon>
        <taxon>Fabales</taxon>
        <taxon>Fabaceae</taxon>
        <taxon>Papilionoideae</taxon>
        <taxon>50 kb inversion clade</taxon>
        <taxon>NPAAA clade</taxon>
        <taxon>Hologalegina</taxon>
        <taxon>IRL clade</taxon>
        <taxon>Trifolieae</taxon>
        <taxon>Trifolium</taxon>
    </lineage>
</organism>